<evidence type="ECO:0000313" key="2">
    <source>
        <dbReference type="Proteomes" id="UP000305222"/>
    </source>
</evidence>
<evidence type="ECO:0000313" key="1">
    <source>
        <dbReference type="EMBL" id="TKI88306.1"/>
    </source>
</evidence>
<protein>
    <submittedName>
        <fullName evidence="1">YitT family protein</fullName>
    </submittedName>
</protein>
<accession>A0A4U3AI48</accession>
<gene>
    <name evidence="1" type="ORF">FC699_28240</name>
</gene>
<dbReference type="AlphaFoldDB" id="A0A4U3AI48"/>
<name>A0A4U3AI48_9BACI</name>
<organism evidence="1 2">
    <name type="scientific">Bacillus wiedmannii</name>
    <dbReference type="NCBI Taxonomy" id="1890302"/>
    <lineage>
        <taxon>Bacteria</taxon>
        <taxon>Bacillati</taxon>
        <taxon>Bacillota</taxon>
        <taxon>Bacilli</taxon>
        <taxon>Bacillales</taxon>
        <taxon>Bacillaceae</taxon>
        <taxon>Bacillus</taxon>
        <taxon>Bacillus cereus group</taxon>
    </lineage>
</organism>
<dbReference type="EMBL" id="SZON01002215">
    <property type="protein sequence ID" value="TKI88306.1"/>
    <property type="molecule type" value="Genomic_DNA"/>
</dbReference>
<dbReference type="Proteomes" id="UP000305222">
    <property type="component" value="Unassembled WGS sequence"/>
</dbReference>
<comment type="caution">
    <text evidence="1">The sequence shown here is derived from an EMBL/GenBank/DDBJ whole genome shotgun (WGS) entry which is preliminary data.</text>
</comment>
<feature type="non-terminal residue" evidence="1">
    <location>
        <position position="1"/>
    </location>
</feature>
<reference evidence="1 2" key="1">
    <citation type="journal article" date="2019" name="Environ. Microbiol.">
        <title>An active ?-lactamase is a part of an orchestrated cell wall stress resistance network of Bacillus subtilis and related rhizosphere species.</title>
        <authorList>
            <person name="Bucher T."/>
            <person name="Keren-Paz A."/>
            <person name="Hausser J."/>
            <person name="Olender T."/>
            <person name="Cytryn E."/>
            <person name="Kolodkin-Gal I."/>
        </authorList>
    </citation>
    <scope>NUCLEOTIDE SEQUENCE [LARGE SCALE GENOMIC DNA]</scope>
    <source>
        <strain evidence="1 2">I5</strain>
    </source>
</reference>
<sequence>DLVLSVDPTAIIEASYSTETTGVKRPGRTARSEK</sequence>
<proteinExistence type="predicted"/>